<keyword evidence="4" id="KW-1185">Reference proteome</keyword>
<dbReference type="PANTHER" id="PTHR43680:SF2">
    <property type="entry name" value="NITRATE REDUCTASE MOLYBDENUM COFACTOR ASSEMBLY CHAPERONE NARJ"/>
    <property type="match status" value="1"/>
</dbReference>
<dbReference type="InterPro" id="IPR036411">
    <property type="entry name" value="TorD-like_sf"/>
</dbReference>
<accession>A0ABR8QBS1</accession>
<organism evidence="3 4">
    <name type="scientific">Cellulomonas avistercoris</name>
    <dbReference type="NCBI Taxonomy" id="2762242"/>
    <lineage>
        <taxon>Bacteria</taxon>
        <taxon>Bacillati</taxon>
        <taxon>Actinomycetota</taxon>
        <taxon>Actinomycetes</taxon>
        <taxon>Micrococcales</taxon>
        <taxon>Cellulomonadaceae</taxon>
        <taxon>Cellulomonas</taxon>
    </lineage>
</organism>
<dbReference type="SUPFAM" id="SSF89155">
    <property type="entry name" value="TorD-like"/>
    <property type="match status" value="1"/>
</dbReference>
<dbReference type="NCBIfam" id="TIGR00684">
    <property type="entry name" value="narJ"/>
    <property type="match status" value="1"/>
</dbReference>
<dbReference type="Pfam" id="PF02613">
    <property type="entry name" value="Nitrate_red_del"/>
    <property type="match status" value="1"/>
</dbReference>
<comment type="caution">
    <text evidence="3">The sequence shown here is derived from an EMBL/GenBank/DDBJ whole genome shotgun (WGS) entry which is preliminary data.</text>
</comment>
<evidence type="ECO:0000313" key="4">
    <source>
        <dbReference type="Proteomes" id="UP000604241"/>
    </source>
</evidence>
<feature type="region of interest" description="Disordered" evidence="2">
    <location>
        <begin position="174"/>
        <end position="199"/>
    </location>
</feature>
<proteinExistence type="predicted"/>
<reference evidence="3 4" key="1">
    <citation type="submission" date="2020-08" db="EMBL/GenBank/DDBJ databases">
        <title>A Genomic Blueprint of the Chicken Gut Microbiome.</title>
        <authorList>
            <person name="Gilroy R."/>
            <person name="Ravi A."/>
            <person name="Getino M."/>
            <person name="Pursley I."/>
            <person name="Horton D.L."/>
            <person name="Alikhan N.-F."/>
            <person name="Baker D."/>
            <person name="Gharbi K."/>
            <person name="Hall N."/>
            <person name="Watson M."/>
            <person name="Adriaenssens E.M."/>
            <person name="Foster-Nyarko E."/>
            <person name="Jarju S."/>
            <person name="Secka A."/>
            <person name="Antonio M."/>
            <person name="Oren A."/>
            <person name="Chaudhuri R."/>
            <person name="La Ragione R.M."/>
            <person name="Hildebrand F."/>
            <person name="Pallen M.J."/>
        </authorList>
    </citation>
    <scope>NUCLEOTIDE SEQUENCE [LARGE SCALE GENOMIC DNA]</scope>
    <source>
        <strain evidence="3 4">Sa3CUA2</strain>
    </source>
</reference>
<evidence type="ECO:0000256" key="2">
    <source>
        <dbReference type="SAM" id="MobiDB-lite"/>
    </source>
</evidence>
<name>A0ABR8QBS1_9CELL</name>
<dbReference type="PANTHER" id="PTHR43680">
    <property type="entry name" value="NITRATE REDUCTASE MOLYBDENUM COFACTOR ASSEMBLY CHAPERONE"/>
    <property type="match status" value="1"/>
</dbReference>
<evidence type="ECO:0000256" key="1">
    <source>
        <dbReference type="ARBA" id="ARBA00023063"/>
    </source>
</evidence>
<dbReference type="InterPro" id="IPR003765">
    <property type="entry name" value="NO3_reductase_chaperone_NarJ"/>
</dbReference>
<gene>
    <name evidence="3" type="primary">narJ</name>
    <name evidence="3" type="ORF">H9657_06220</name>
</gene>
<sequence length="199" mass="21287">MVLDYPSPELLAMLPEVRAALTTLPERLREPLAQVVDHLGSQPLGALAAEYVTTFDLARRRSPYLSYYSYGDTRKRGVALVEYKQAYRAAGFELVSDELPDHVAVVLEFASTGDAAAQESGLRLLLAHRAGLELLRLALLDAGSPWAGALVAVCATLPPLDGDDREAVARLAAQGPPGEEVGLEPFLPPSSATDPGARR</sequence>
<dbReference type="Proteomes" id="UP000604241">
    <property type="component" value="Unassembled WGS sequence"/>
</dbReference>
<dbReference type="Gene3D" id="1.10.3480.10">
    <property type="entry name" value="TorD-like"/>
    <property type="match status" value="1"/>
</dbReference>
<protein>
    <submittedName>
        <fullName evidence="3">Nitrate reductase molybdenum cofactor assembly chaperone</fullName>
    </submittedName>
</protein>
<evidence type="ECO:0000313" key="3">
    <source>
        <dbReference type="EMBL" id="MBD7917872.1"/>
    </source>
</evidence>
<dbReference type="EMBL" id="JACSQV010000004">
    <property type="protein sequence ID" value="MBD7917872.1"/>
    <property type="molecule type" value="Genomic_DNA"/>
</dbReference>
<dbReference type="InterPro" id="IPR020945">
    <property type="entry name" value="DMSO/NO3_reduct_chaperone"/>
</dbReference>
<keyword evidence="1" id="KW-0534">Nitrate assimilation</keyword>